<proteinExistence type="predicted"/>
<comment type="caution">
    <text evidence="1">The sequence shown here is derived from an EMBL/GenBank/DDBJ whole genome shotgun (WGS) entry which is preliminary data.</text>
</comment>
<accession>A0ABQ7ZHV4</accession>
<evidence type="ECO:0000313" key="1">
    <source>
        <dbReference type="EMBL" id="KAH0879796.1"/>
    </source>
</evidence>
<keyword evidence="2" id="KW-1185">Reference proteome</keyword>
<protein>
    <submittedName>
        <fullName evidence="1">Uncharacterized protein</fullName>
    </submittedName>
</protein>
<sequence>MANVTALDRGCVDMIGVDGNCMDVVAVNMGGGSSTQWSDKRWSVEIWITVKIPPASSMLWKPEERLLV</sequence>
<name>A0ABQ7ZHV4_BRANA</name>
<organism evidence="1 2">
    <name type="scientific">Brassica napus</name>
    <name type="common">Rape</name>
    <dbReference type="NCBI Taxonomy" id="3708"/>
    <lineage>
        <taxon>Eukaryota</taxon>
        <taxon>Viridiplantae</taxon>
        <taxon>Streptophyta</taxon>
        <taxon>Embryophyta</taxon>
        <taxon>Tracheophyta</taxon>
        <taxon>Spermatophyta</taxon>
        <taxon>Magnoliopsida</taxon>
        <taxon>eudicotyledons</taxon>
        <taxon>Gunneridae</taxon>
        <taxon>Pentapetalae</taxon>
        <taxon>rosids</taxon>
        <taxon>malvids</taxon>
        <taxon>Brassicales</taxon>
        <taxon>Brassicaceae</taxon>
        <taxon>Brassiceae</taxon>
        <taxon>Brassica</taxon>
    </lineage>
</organism>
<evidence type="ECO:0000313" key="2">
    <source>
        <dbReference type="Proteomes" id="UP000824890"/>
    </source>
</evidence>
<gene>
    <name evidence="1" type="ORF">HID58_067190</name>
</gene>
<reference evidence="1 2" key="1">
    <citation type="submission" date="2021-05" db="EMBL/GenBank/DDBJ databases">
        <title>Genome Assembly of Synthetic Allotetraploid Brassica napus Reveals Homoeologous Exchanges between Subgenomes.</title>
        <authorList>
            <person name="Davis J.T."/>
        </authorList>
    </citation>
    <scope>NUCLEOTIDE SEQUENCE [LARGE SCALE GENOMIC DNA]</scope>
    <source>
        <strain evidence="2">cv. Da-Ae</strain>
        <tissue evidence="1">Seedling</tissue>
    </source>
</reference>
<dbReference type="Proteomes" id="UP000824890">
    <property type="component" value="Unassembled WGS sequence"/>
</dbReference>
<dbReference type="EMBL" id="JAGKQM010000015">
    <property type="protein sequence ID" value="KAH0879796.1"/>
    <property type="molecule type" value="Genomic_DNA"/>
</dbReference>